<dbReference type="GO" id="GO:0005524">
    <property type="term" value="F:ATP binding"/>
    <property type="evidence" value="ECO:0007669"/>
    <property type="project" value="UniProtKB-KW"/>
</dbReference>
<keyword evidence="10" id="KW-0614">Plasmid</keyword>
<dbReference type="PROSITE" id="PS50112">
    <property type="entry name" value="PAS"/>
    <property type="match status" value="1"/>
</dbReference>
<evidence type="ECO:0000256" key="3">
    <source>
        <dbReference type="ARBA" id="ARBA00021740"/>
    </source>
</evidence>
<dbReference type="Pfam" id="PF13426">
    <property type="entry name" value="PAS_9"/>
    <property type="match status" value="1"/>
</dbReference>
<dbReference type="Proteomes" id="UP001055460">
    <property type="component" value="Plasmid pB"/>
</dbReference>
<sequence>MSQREPADDTTWIKKADELEALFQLTDGLYRAESETDAFDATFDAIERALGCSRASILLFDRHGVMRFVASRGLSEDYRRAVDGHSPWKPGDRDPIPIFVSDIELSDEPQALKNAIRGEGIRSLAFIPVTVDGIVVGKFMTYRDVAHVYTADEATLCLTIARQLGFSIERKQSEEAHQRAEEGLRRTNERLRVILDSASEYAIITLDADGRIASWNSGAERLLGYLDSEVLGLSGSIFFSPEDRALEIPQQEMRTAAETGRAANERWHYRKDGSRFWGSGVMLRVEESGPDRYLKIFRDRTEERRAEKRQKLLVGELNHRVKNTLATVNSLAEQTLKSSETPEAFAQAFNTRLLVLAKAHDLLTREAWQAVNLSDIAQTVLTAWIEDGRVSIQGAAIRIDPKKALALSMAFNELLTNAIKHGSLSNQVGRVALSWQCQEVCSVLWEERGGPPTSEPDRQGFGLRVLNRGLAHELGYPVELRFEPDGLRCTMSMDFSSKQPSGAQ</sequence>
<keyword evidence="5" id="KW-0808">Transferase</keyword>
<proteinExistence type="predicted"/>
<dbReference type="Gene3D" id="3.30.450.40">
    <property type="match status" value="1"/>
</dbReference>
<dbReference type="InterPro" id="IPR036890">
    <property type="entry name" value="HATPase_C_sf"/>
</dbReference>
<dbReference type="EC" id="2.7.13.3" evidence="2"/>
<evidence type="ECO:0000256" key="8">
    <source>
        <dbReference type="ARBA" id="ARBA00022840"/>
    </source>
</evidence>
<dbReference type="GO" id="GO:0004673">
    <property type="term" value="F:protein histidine kinase activity"/>
    <property type="evidence" value="ECO:0007669"/>
    <property type="project" value="UniProtKB-EC"/>
</dbReference>
<accession>A0A9Q9DD27</accession>
<dbReference type="SUPFAM" id="SSF55785">
    <property type="entry name" value="PYP-like sensor domain (PAS domain)"/>
    <property type="match status" value="1"/>
</dbReference>
<evidence type="ECO:0000256" key="4">
    <source>
        <dbReference type="ARBA" id="ARBA00022553"/>
    </source>
</evidence>
<gene>
    <name evidence="10" type="ORF">NE863_31350</name>
</gene>
<reference evidence="10" key="1">
    <citation type="submission" date="2022-06" db="EMBL/GenBank/DDBJ databases">
        <title>Physiological and biochemical characterization and genomic elucidation of a strain of the genus Ensifer adhaerens M8 that combines arsenic oxidation and chromium reduction.</title>
        <authorList>
            <person name="Li X."/>
            <person name="Yu c."/>
        </authorList>
    </citation>
    <scope>NUCLEOTIDE SEQUENCE</scope>
    <source>
        <strain evidence="10">M8</strain>
        <plasmid evidence="10">pB</plasmid>
    </source>
</reference>
<dbReference type="InterPro" id="IPR003018">
    <property type="entry name" value="GAF"/>
</dbReference>
<evidence type="ECO:0000256" key="2">
    <source>
        <dbReference type="ARBA" id="ARBA00012438"/>
    </source>
</evidence>
<evidence type="ECO:0000259" key="9">
    <source>
        <dbReference type="PROSITE" id="PS50112"/>
    </source>
</evidence>
<keyword evidence="8" id="KW-0067">ATP-binding</keyword>
<organism evidence="10 11">
    <name type="scientific">Ensifer adhaerens</name>
    <name type="common">Sinorhizobium morelense</name>
    <dbReference type="NCBI Taxonomy" id="106592"/>
    <lineage>
        <taxon>Bacteria</taxon>
        <taxon>Pseudomonadati</taxon>
        <taxon>Pseudomonadota</taxon>
        <taxon>Alphaproteobacteria</taxon>
        <taxon>Hyphomicrobiales</taxon>
        <taxon>Rhizobiaceae</taxon>
        <taxon>Sinorhizobium/Ensifer group</taxon>
        <taxon>Ensifer</taxon>
    </lineage>
</organism>
<dbReference type="SMART" id="SM00065">
    <property type="entry name" value="GAF"/>
    <property type="match status" value="1"/>
</dbReference>
<evidence type="ECO:0000256" key="5">
    <source>
        <dbReference type="ARBA" id="ARBA00022679"/>
    </source>
</evidence>
<dbReference type="PANTHER" id="PTHR41523">
    <property type="entry name" value="TWO-COMPONENT SYSTEM SENSOR PROTEIN"/>
    <property type="match status" value="1"/>
</dbReference>
<dbReference type="InterPro" id="IPR000014">
    <property type="entry name" value="PAS"/>
</dbReference>
<dbReference type="InterPro" id="IPR011102">
    <property type="entry name" value="Sig_transdc_His_kinase_HWE"/>
</dbReference>
<dbReference type="NCBIfam" id="TIGR00229">
    <property type="entry name" value="sensory_box"/>
    <property type="match status" value="1"/>
</dbReference>
<name>A0A9Q9DD27_ENSAD</name>
<dbReference type="Pfam" id="PF13185">
    <property type="entry name" value="GAF_2"/>
    <property type="match status" value="1"/>
</dbReference>
<evidence type="ECO:0000256" key="6">
    <source>
        <dbReference type="ARBA" id="ARBA00022741"/>
    </source>
</evidence>
<comment type="catalytic activity">
    <reaction evidence="1">
        <text>ATP + protein L-histidine = ADP + protein N-phospho-L-histidine.</text>
        <dbReference type="EC" id="2.7.13.3"/>
    </reaction>
</comment>
<dbReference type="SMART" id="SM00911">
    <property type="entry name" value="HWE_HK"/>
    <property type="match status" value="1"/>
</dbReference>
<dbReference type="EMBL" id="CP098809">
    <property type="protein sequence ID" value="USJ26995.1"/>
    <property type="molecule type" value="Genomic_DNA"/>
</dbReference>
<dbReference type="InterPro" id="IPR029016">
    <property type="entry name" value="GAF-like_dom_sf"/>
</dbReference>
<dbReference type="RefSeq" id="WP_112975311.1">
    <property type="nucleotide sequence ID" value="NZ_CP098809.1"/>
</dbReference>
<geneLocation type="plasmid" evidence="10 11">
    <name>pB</name>
</geneLocation>
<keyword evidence="7" id="KW-0418">Kinase</keyword>
<dbReference type="SMART" id="SM00091">
    <property type="entry name" value="PAS"/>
    <property type="match status" value="1"/>
</dbReference>
<dbReference type="SUPFAM" id="SSF55781">
    <property type="entry name" value="GAF domain-like"/>
    <property type="match status" value="1"/>
</dbReference>
<evidence type="ECO:0000313" key="11">
    <source>
        <dbReference type="Proteomes" id="UP001055460"/>
    </source>
</evidence>
<dbReference type="Pfam" id="PF07536">
    <property type="entry name" value="HWE_HK"/>
    <property type="match status" value="1"/>
</dbReference>
<dbReference type="Gene3D" id="3.30.565.10">
    <property type="entry name" value="Histidine kinase-like ATPase, C-terminal domain"/>
    <property type="match status" value="1"/>
</dbReference>
<keyword evidence="4" id="KW-0597">Phosphoprotein</keyword>
<keyword evidence="6" id="KW-0547">Nucleotide-binding</keyword>
<evidence type="ECO:0000256" key="1">
    <source>
        <dbReference type="ARBA" id="ARBA00000085"/>
    </source>
</evidence>
<dbReference type="CDD" id="cd00130">
    <property type="entry name" value="PAS"/>
    <property type="match status" value="1"/>
</dbReference>
<feature type="domain" description="PAS" evidence="9">
    <location>
        <begin position="187"/>
        <end position="260"/>
    </location>
</feature>
<dbReference type="InterPro" id="IPR035965">
    <property type="entry name" value="PAS-like_dom_sf"/>
</dbReference>
<evidence type="ECO:0000313" key="10">
    <source>
        <dbReference type="EMBL" id="USJ26995.1"/>
    </source>
</evidence>
<protein>
    <recommendedName>
        <fullName evidence="3">Blue-light-activated histidine kinase</fullName>
        <ecNumber evidence="2">2.7.13.3</ecNumber>
    </recommendedName>
</protein>
<dbReference type="Gene3D" id="3.30.450.20">
    <property type="entry name" value="PAS domain"/>
    <property type="match status" value="1"/>
</dbReference>
<dbReference type="PANTHER" id="PTHR41523:SF8">
    <property type="entry name" value="ETHYLENE RESPONSE SENSOR PROTEIN"/>
    <property type="match status" value="1"/>
</dbReference>
<dbReference type="AlphaFoldDB" id="A0A9Q9DD27"/>
<evidence type="ECO:0000256" key="7">
    <source>
        <dbReference type="ARBA" id="ARBA00022777"/>
    </source>
</evidence>